<dbReference type="EMBL" id="RCHS01003313">
    <property type="protein sequence ID" value="RMX42680.1"/>
    <property type="molecule type" value="Genomic_DNA"/>
</dbReference>
<gene>
    <name evidence="1" type="ORF">pdam_00011861</name>
</gene>
<organism evidence="1 2">
    <name type="scientific">Pocillopora damicornis</name>
    <name type="common">Cauliflower coral</name>
    <name type="synonym">Millepora damicornis</name>
    <dbReference type="NCBI Taxonomy" id="46731"/>
    <lineage>
        <taxon>Eukaryota</taxon>
        <taxon>Metazoa</taxon>
        <taxon>Cnidaria</taxon>
        <taxon>Anthozoa</taxon>
        <taxon>Hexacorallia</taxon>
        <taxon>Scleractinia</taxon>
        <taxon>Astrocoeniina</taxon>
        <taxon>Pocilloporidae</taxon>
        <taxon>Pocillopora</taxon>
    </lineage>
</organism>
<dbReference type="AlphaFoldDB" id="A0A3M6TMT4"/>
<sequence length="75" mass="8414">MSPEETLYCNLEAESCMLDVISTYQQCQDLKVDTSLDNLEITDLEEFEDSLESWDCLDGHVNGRANNLPLVTAGQ</sequence>
<name>A0A3M6TMT4_POCDA</name>
<accession>A0A3M6TMT4</accession>
<comment type="caution">
    <text evidence="1">The sequence shown here is derived from an EMBL/GenBank/DDBJ whole genome shotgun (WGS) entry which is preliminary data.</text>
</comment>
<dbReference type="Proteomes" id="UP000275408">
    <property type="component" value="Unassembled WGS sequence"/>
</dbReference>
<dbReference type="STRING" id="46731.A0A3M6TMT4"/>
<protein>
    <submittedName>
        <fullName evidence="1">Uncharacterized protein</fullName>
    </submittedName>
</protein>
<dbReference type="OrthoDB" id="5949666at2759"/>
<keyword evidence="2" id="KW-1185">Reference proteome</keyword>
<reference evidence="1 2" key="1">
    <citation type="journal article" date="2018" name="Sci. Rep.">
        <title>Comparative analysis of the Pocillopora damicornis genome highlights role of immune system in coral evolution.</title>
        <authorList>
            <person name="Cunning R."/>
            <person name="Bay R.A."/>
            <person name="Gillette P."/>
            <person name="Baker A.C."/>
            <person name="Traylor-Knowles N."/>
        </authorList>
    </citation>
    <scope>NUCLEOTIDE SEQUENCE [LARGE SCALE GENOMIC DNA]</scope>
    <source>
        <strain evidence="1">RSMAS</strain>
        <tissue evidence="1">Whole animal</tissue>
    </source>
</reference>
<evidence type="ECO:0000313" key="2">
    <source>
        <dbReference type="Proteomes" id="UP000275408"/>
    </source>
</evidence>
<proteinExistence type="predicted"/>
<evidence type="ECO:0000313" key="1">
    <source>
        <dbReference type="EMBL" id="RMX42680.1"/>
    </source>
</evidence>